<dbReference type="OrthoDB" id="264813at2"/>
<dbReference type="PANTHER" id="PTHR35340:SF5">
    <property type="entry name" value="ASST-DOMAIN-CONTAINING PROTEIN"/>
    <property type="match status" value="1"/>
</dbReference>
<feature type="chain" id="PRO_5021932451" evidence="1">
    <location>
        <begin position="25"/>
        <end position="313"/>
    </location>
</feature>
<evidence type="ECO:0000313" key="4">
    <source>
        <dbReference type="Proteomes" id="UP000319817"/>
    </source>
</evidence>
<dbReference type="GO" id="GO:0016740">
    <property type="term" value="F:transferase activity"/>
    <property type="evidence" value="ECO:0007669"/>
    <property type="project" value="UniProtKB-KW"/>
</dbReference>
<keyword evidence="4" id="KW-1185">Reference proteome</keyword>
<gene>
    <name evidence="3" type="ORF">K239x_37380</name>
</gene>
<dbReference type="Pfam" id="PF13360">
    <property type="entry name" value="PQQ_2"/>
    <property type="match status" value="1"/>
</dbReference>
<dbReference type="AlphaFoldDB" id="A0A517NXA6"/>
<dbReference type="SUPFAM" id="SSF63829">
    <property type="entry name" value="Calcium-dependent phosphotriesterase"/>
    <property type="match status" value="1"/>
</dbReference>
<dbReference type="PANTHER" id="PTHR35340">
    <property type="entry name" value="PQQ ENZYME REPEAT PROTEIN-RELATED"/>
    <property type="match status" value="1"/>
</dbReference>
<dbReference type="InterPro" id="IPR053143">
    <property type="entry name" value="Arylsulfate_ST"/>
</dbReference>
<evidence type="ECO:0000313" key="3">
    <source>
        <dbReference type="EMBL" id="QDT11738.1"/>
    </source>
</evidence>
<dbReference type="RefSeq" id="WP_145419527.1">
    <property type="nucleotide sequence ID" value="NZ_CP036526.1"/>
</dbReference>
<sequence length="313" mass="35142" precursor="true">MKKQLSSILTFAIVVGLFTAPALADHRFIANQNRKLCRFDADGKLEWSMEIGGSPHDLHQLPSGNILTHQNTELIEIDPKSKQIVWKFDAKKLCKKKKVEVHALQPIENDRIMVAVSGEGKIFEIDRDGTVQFELQLKIDHPHPHRDTRLVRRLDDGQYLVAQEGDGFVRQYGRDGKVTWEYDVPMFGRDATKGHGPEAFGDAVFSAIRLPNGNTLIGTGNGHSILEVTPEKEVVWKVTQNDLPGITLAWVTTLEIHENGNIILGNCHAGPDHPQLIEIDREKNVIWKFKDFENLGNAVSNSQIIDAKGKVLR</sequence>
<keyword evidence="3" id="KW-0808">Transferase</keyword>
<proteinExistence type="predicted"/>
<dbReference type="InterPro" id="IPR002372">
    <property type="entry name" value="PQQ_rpt_dom"/>
</dbReference>
<organism evidence="3 4">
    <name type="scientific">Stieleria marina</name>
    <dbReference type="NCBI Taxonomy" id="1930275"/>
    <lineage>
        <taxon>Bacteria</taxon>
        <taxon>Pseudomonadati</taxon>
        <taxon>Planctomycetota</taxon>
        <taxon>Planctomycetia</taxon>
        <taxon>Pirellulales</taxon>
        <taxon>Pirellulaceae</taxon>
        <taxon>Stieleria</taxon>
    </lineage>
</organism>
<evidence type="ECO:0000256" key="1">
    <source>
        <dbReference type="SAM" id="SignalP"/>
    </source>
</evidence>
<dbReference type="Gene3D" id="2.130.10.10">
    <property type="entry name" value="YVTN repeat-like/Quinoprotein amine dehydrogenase"/>
    <property type="match status" value="1"/>
</dbReference>
<name>A0A517NXA6_9BACT</name>
<feature type="signal peptide" evidence="1">
    <location>
        <begin position="1"/>
        <end position="24"/>
    </location>
</feature>
<reference evidence="3 4" key="1">
    <citation type="submission" date="2019-02" db="EMBL/GenBank/DDBJ databases">
        <title>Deep-cultivation of Planctomycetes and their phenomic and genomic characterization uncovers novel biology.</title>
        <authorList>
            <person name="Wiegand S."/>
            <person name="Jogler M."/>
            <person name="Boedeker C."/>
            <person name="Pinto D."/>
            <person name="Vollmers J."/>
            <person name="Rivas-Marin E."/>
            <person name="Kohn T."/>
            <person name="Peeters S.H."/>
            <person name="Heuer A."/>
            <person name="Rast P."/>
            <person name="Oberbeckmann S."/>
            <person name="Bunk B."/>
            <person name="Jeske O."/>
            <person name="Meyerdierks A."/>
            <person name="Storesund J.E."/>
            <person name="Kallscheuer N."/>
            <person name="Luecker S."/>
            <person name="Lage O.M."/>
            <person name="Pohl T."/>
            <person name="Merkel B.J."/>
            <person name="Hornburger P."/>
            <person name="Mueller R.-W."/>
            <person name="Bruemmer F."/>
            <person name="Labrenz M."/>
            <person name="Spormann A.M."/>
            <person name="Op den Camp H."/>
            <person name="Overmann J."/>
            <person name="Amann R."/>
            <person name="Jetten M.S.M."/>
            <person name="Mascher T."/>
            <person name="Medema M.H."/>
            <person name="Devos D.P."/>
            <person name="Kaster A.-K."/>
            <person name="Ovreas L."/>
            <person name="Rohde M."/>
            <person name="Galperin M.Y."/>
            <person name="Jogler C."/>
        </authorList>
    </citation>
    <scope>NUCLEOTIDE SEQUENCE [LARGE SCALE GENOMIC DNA]</scope>
    <source>
        <strain evidence="3 4">K23_9</strain>
    </source>
</reference>
<evidence type="ECO:0000259" key="2">
    <source>
        <dbReference type="Pfam" id="PF13360"/>
    </source>
</evidence>
<feature type="domain" description="Pyrrolo-quinoline quinone repeat" evidence="2">
    <location>
        <begin position="38"/>
        <end position="282"/>
    </location>
</feature>
<dbReference type="EMBL" id="CP036526">
    <property type="protein sequence ID" value="QDT11738.1"/>
    <property type="molecule type" value="Genomic_DNA"/>
</dbReference>
<keyword evidence="1" id="KW-0732">Signal</keyword>
<dbReference type="Proteomes" id="UP000319817">
    <property type="component" value="Chromosome"/>
</dbReference>
<accession>A0A517NXA6</accession>
<dbReference type="InterPro" id="IPR015943">
    <property type="entry name" value="WD40/YVTN_repeat-like_dom_sf"/>
</dbReference>
<protein>
    <submittedName>
        <fullName evidence="3">Arylsulfotransferase (ASST)</fullName>
    </submittedName>
</protein>